<reference evidence="5 6" key="1">
    <citation type="submission" date="2017-02" db="EMBL/GenBank/DDBJ databases">
        <title>Mycobacterium kansasii genomes.</title>
        <authorList>
            <person name="Borowka P."/>
            <person name="Strapagiel D."/>
            <person name="Marciniak B."/>
            <person name="Lach J."/>
            <person name="Bakula Z."/>
            <person name="Van Ingen J."/>
            <person name="Safianowska A."/>
            <person name="Brzostek A."/>
            <person name="Dziadek J."/>
            <person name="Jagielski T."/>
        </authorList>
    </citation>
    <scope>NUCLEOTIDE SEQUENCE [LARGE SCALE GENOMIC DNA]</scope>
    <source>
        <strain evidence="5 6">12MK</strain>
    </source>
</reference>
<accession>A0A8E2IV04</accession>
<dbReference type="PANTHER" id="PTHR46796">
    <property type="entry name" value="HTH-TYPE TRANSCRIPTIONAL ACTIVATOR RHAS-RELATED"/>
    <property type="match status" value="1"/>
</dbReference>
<dbReference type="InterPro" id="IPR018060">
    <property type="entry name" value="HTH_AraC"/>
</dbReference>
<comment type="caution">
    <text evidence="5">The sequence shown here is derived from an EMBL/GenBank/DDBJ whole genome shotgun (WGS) entry which is preliminary data.</text>
</comment>
<sequence>MNSHLFAGGVGNPFAARVVTDGVVVEERAQLSGQCEQQNSSAHVFVLQSIPVASARQVWVDSSREGSMSAGQMSIMPAGLPMLWEWQGPVQALHVSVNPRVADLLAADRLGRSYVEVPALCLFDDRFVRHLLELLRMEAVAGAEPLRSQHLIQRLLLRVGIGSRRTMKPPTGALRPDGVRAVTDWIEENLADPISVIDLAALAGVEASWFTRLFSRAVGCSPYRYVLERRVLRAQIALRSGMSVAATASLCGFADQAHLSRHFRRQVGATPAAWARISRN</sequence>
<evidence type="ECO:0000313" key="5">
    <source>
        <dbReference type="EMBL" id="ORC08978.1"/>
    </source>
</evidence>
<protein>
    <recommendedName>
        <fullName evidence="4">HTH araC/xylS-type domain-containing protein</fullName>
    </recommendedName>
</protein>
<proteinExistence type="predicted"/>
<dbReference type="SMART" id="SM00342">
    <property type="entry name" value="HTH_ARAC"/>
    <property type="match status" value="1"/>
</dbReference>
<dbReference type="InterPro" id="IPR018062">
    <property type="entry name" value="HTH_AraC-typ_CS"/>
</dbReference>
<dbReference type="SUPFAM" id="SSF46689">
    <property type="entry name" value="Homeodomain-like"/>
    <property type="match status" value="2"/>
</dbReference>
<evidence type="ECO:0000313" key="6">
    <source>
        <dbReference type="Proteomes" id="UP000192335"/>
    </source>
</evidence>
<dbReference type="PANTHER" id="PTHR46796:SF6">
    <property type="entry name" value="ARAC SUBFAMILY"/>
    <property type="match status" value="1"/>
</dbReference>
<evidence type="ECO:0000256" key="2">
    <source>
        <dbReference type="ARBA" id="ARBA00023125"/>
    </source>
</evidence>
<feature type="domain" description="HTH araC/xylS-type" evidence="4">
    <location>
        <begin position="180"/>
        <end position="277"/>
    </location>
</feature>
<keyword evidence="1" id="KW-0805">Transcription regulation</keyword>
<dbReference type="EMBL" id="MWQA01000001">
    <property type="protein sequence ID" value="ORC08978.1"/>
    <property type="molecule type" value="Genomic_DNA"/>
</dbReference>
<dbReference type="Gene3D" id="1.10.10.60">
    <property type="entry name" value="Homeodomain-like"/>
    <property type="match status" value="1"/>
</dbReference>
<dbReference type="AlphaFoldDB" id="A0A8E2IV04"/>
<organism evidence="5 6">
    <name type="scientific">Mycobacterium persicum</name>
    <dbReference type="NCBI Taxonomy" id="1487726"/>
    <lineage>
        <taxon>Bacteria</taxon>
        <taxon>Bacillati</taxon>
        <taxon>Actinomycetota</taxon>
        <taxon>Actinomycetes</taxon>
        <taxon>Mycobacteriales</taxon>
        <taxon>Mycobacteriaceae</taxon>
        <taxon>Mycobacterium</taxon>
    </lineage>
</organism>
<dbReference type="Proteomes" id="UP000192335">
    <property type="component" value="Unassembled WGS sequence"/>
</dbReference>
<dbReference type="PROSITE" id="PS00041">
    <property type="entry name" value="HTH_ARAC_FAMILY_1"/>
    <property type="match status" value="1"/>
</dbReference>
<keyword evidence="3" id="KW-0804">Transcription</keyword>
<dbReference type="GO" id="GO:0043565">
    <property type="term" value="F:sequence-specific DNA binding"/>
    <property type="evidence" value="ECO:0007669"/>
    <property type="project" value="InterPro"/>
</dbReference>
<evidence type="ECO:0000259" key="4">
    <source>
        <dbReference type="PROSITE" id="PS01124"/>
    </source>
</evidence>
<gene>
    <name evidence="5" type="ORF">B4U45_22670</name>
</gene>
<name>A0A8E2IV04_9MYCO</name>
<evidence type="ECO:0000256" key="1">
    <source>
        <dbReference type="ARBA" id="ARBA00023015"/>
    </source>
</evidence>
<dbReference type="InterPro" id="IPR009057">
    <property type="entry name" value="Homeodomain-like_sf"/>
</dbReference>
<dbReference type="Pfam" id="PF12833">
    <property type="entry name" value="HTH_18"/>
    <property type="match status" value="1"/>
</dbReference>
<dbReference type="GO" id="GO:0003700">
    <property type="term" value="F:DNA-binding transcription factor activity"/>
    <property type="evidence" value="ECO:0007669"/>
    <property type="project" value="InterPro"/>
</dbReference>
<evidence type="ECO:0000256" key="3">
    <source>
        <dbReference type="ARBA" id="ARBA00023163"/>
    </source>
</evidence>
<dbReference type="InterPro" id="IPR050204">
    <property type="entry name" value="AraC_XylS_family_regulators"/>
</dbReference>
<keyword evidence="2" id="KW-0238">DNA-binding</keyword>
<dbReference type="PROSITE" id="PS01124">
    <property type="entry name" value="HTH_ARAC_FAMILY_2"/>
    <property type="match status" value="1"/>
</dbReference>